<organism evidence="3 4">
    <name type="scientific">Mytilus galloprovincialis</name>
    <name type="common">Mediterranean mussel</name>
    <dbReference type="NCBI Taxonomy" id="29158"/>
    <lineage>
        <taxon>Eukaryota</taxon>
        <taxon>Metazoa</taxon>
        <taxon>Spiralia</taxon>
        <taxon>Lophotrochozoa</taxon>
        <taxon>Mollusca</taxon>
        <taxon>Bivalvia</taxon>
        <taxon>Autobranchia</taxon>
        <taxon>Pteriomorphia</taxon>
        <taxon>Mytilida</taxon>
        <taxon>Mytiloidea</taxon>
        <taxon>Mytilidae</taxon>
        <taxon>Mytilinae</taxon>
        <taxon>Mytilus</taxon>
    </lineage>
</organism>
<feature type="domain" description="FAS1" evidence="2">
    <location>
        <begin position="324"/>
        <end position="452"/>
    </location>
</feature>
<dbReference type="Proteomes" id="UP000596742">
    <property type="component" value="Unassembled WGS sequence"/>
</dbReference>
<dbReference type="AlphaFoldDB" id="A0A8B6EST6"/>
<dbReference type="Pfam" id="PF02469">
    <property type="entry name" value="Fasciclin"/>
    <property type="match status" value="5"/>
</dbReference>
<proteinExistence type="predicted"/>
<feature type="domain" description="FAS1" evidence="2">
    <location>
        <begin position="16"/>
        <end position="144"/>
    </location>
</feature>
<name>A0A8B6EST6_MYTGA</name>
<gene>
    <name evidence="3" type="ORF">MGAL_10B033620</name>
</gene>
<dbReference type="SMART" id="SM00554">
    <property type="entry name" value="FAS1"/>
    <property type="match status" value="5"/>
</dbReference>
<dbReference type="GO" id="GO:0030198">
    <property type="term" value="P:extracellular matrix organization"/>
    <property type="evidence" value="ECO:0007669"/>
    <property type="project" value="TreeGrafter"/>
</dbReference>
<dbReference type="FunFam" id="2.30.180.10:FF:000032">
    <property type="entry name" value="Fasciclin domain-containing protein, putative"/>
    <property type="match status" value="5"/>
</dbReference>
<dbReference type="GO" id="GO:0050839">
    <property type="term" value="F:cell adhesion molecule binding"/>
    <property type="evidence" value="ECO:0007669"/>
    <property type="project" value="TreeGrafter"/>
</dbReference>
<keyword evidence="1" id="KW-0732">Signal</keyword>
<dbReference type="InterPro" id="IPR050904">
    <property type="entry name" value="Adhesion/Biosynth-related"/>
</dbReference>
<dbReference type="PANTHER" id="PTHR10900:SF124">
    <property type="entry name" value="FI05614P"/>
    <property type="match status" value="1"/>
</dbReference>
<dbReference type="GO" id="GO:0031012">
    <property type="term" value="C:extracellular matrix"/>
    <property type="evidence" value="ECO:0007669"/>
    <property type="project" value="TreeGrafter"/>
</dbReference>
<dbReference type="EMBL" id="UYJE01005687">
    <property type="protein sequence ID" value="VDI39394.1"/>
    <property type="molecule type" value="Genomic_DNA"/>
</dbReference>
<feature type="domain" description="FAS1" evidence="2">
    <location>
        <begin position="594"/>
        <end position="725"/>
    </location>
</feature>
<sequence length="738" mass="80527">MFRYCCIFLAVHCVFGGNLVEVLQANGESRLVQYATACGLADTILGGTFTIFAPTNAAFDALGTEQELLSDKTVLTTILLYHLTNGVIRSTDAKNELTVESVAGLKVRFNIYNHNNAVTVEGAKISKFDLDASNGIVHVIDKVMIPPTGGIVDLVSGNKDLSTLLSLVQKANITGIIQSDPLTVFAPTNAAFSRLSSNVLNRLNSDTALLKEVLEYHLVPHTEYSPGLYNREYLRTLDAKRDVIRLSVSERGVSVNSYGHVIKADIPATNGVVHLIDHVLVPLRYWRGVITTLCNSIKESTNGVVHVVDHVIIPYRIRCLHMLCGNLIEVLQANGESKLIKYATACGLADTILGGTFTIFAPTNDAFDAIGTEQELLSDKTVLTTILLYHLTNGVIKSTDARNELTVESVAGLKIRFNIYPHNKAVTVEGAKILKFDLNASNGVVHVIDKVLVPPTGGIVDLVSGNKDLGTLLSLVQKANITGIIRRDPLTVFAPTNAAFSRLPANVLSRLNSDTALLKEVLEYHLVERIKLKFTLTDQDEQTVESVAGMKLRFNKYSHNNSQLKVPKFLNFFDDVDASNGIVHVIDKVMIPPTGGITDLVSRNKDLSTLLSLFQKASIAGLIQTDPLTLFAPTNAAFSRLSANVTSRLNSDTQLLIDVLEYHLVAHTEYSSGLYNRFSRGTLLRSEYITLSVSDTGIVVNSNAHVTKLDIPATNGIVHVIDHVLIPRKHRTTFGFGK</sequence>
<feature type="chain" id="PRO_5032563012" evidence="1">
    <location>
        <begin position="17"/>
        <end position="738"/>
    </location>
</feature>
<dbReference type="PANTHER" id="PTHR10900">
    <property type="entry name" value="PERIOSTIN-RELATED"/>
    <property type="match status" value="1"/>
</dbReference>
<protein>
    <submittedName>
        <fullName evidence="3">Transforming growth factor-beta-induced protein</fullName>
    </submittedName>
</protein>
<evidence type="ECO:0000259" key="2">
    <source>
        <dbReference type="PROSITE" id="PS50213"/>
    </source>
</evidence>
<comment type="caution">
    <text evidence="3">The sequence shown here is derived from an EMBL/GenBank/DDBJ whole genome shotgun (WGS) entry which is preliminary data.</text>
</comment>
<dbReference type="PROSITE" id="PS50213">
    <property type="entry name" value="FAS1"/>
    <property type="match status" value="5"/>
</dbReference>
<feature type="domain" description="FAS1" evidence="2">
    <location>
        <begin position="148"/>
        <end position="280"/>
    </location>
</feature>
<dbReference type="GO" id="GO:0007155">
    <property type="term" value="P:cell adhesion"/>
    <property type="evidence" value="ECO:0007669"/>
    <property type="project" value="TreeGrafter"/>
</dbReference>
<dbReference type="InterPro" id="IPR000782">
    <property type="entry name" value="FAS1_domain"/>
</dbReference>
<feature type="domain" description="FAS1" evidence="2">
    <location>
        <begin position="456"/>
        <end position="590"/>
    </location>
</feature>
<evidence type="ECO:0000256" key="1">
    <source>
        <dbReference type="SAM" id="SignalP"/>
    </source>
</evidence>
<reference evidence="3" key="1">
    <citation type="submission" date="2018-11" db="EMBL/GenBank/DDBJ databases">
        <authorList>
            <person name="Alioto T."/>
            <person name="Alioto T."/>
        </authorList>
    </citation>
    <scope>NUCLEOTIDE SEQUENCE</scope>
</reference>
<evidence type="ECO:0000313" key="3">
    <source>
        <dbReference type="EMBL" id="VDI39394.1"/>
    </source>
</evidence>
<dbReference type="GO" id="GO:0005615">
    <property type="term" value="C:extracellular space"/>
    <property type="evidence" value="ECO:0007669"/>
    <property type="project" value="TreeGrafter"/>
</dbReference>
<dbReference type="SUPFAM" id="SSF82153">
    <property type="entry name" value="FAS1 domain"/>
    <property type="match status" value="5"/>
</dbReference>
<evidence type="ECO:0000313" key="4">
    <source>
        <dbReference type="Proteomes" id="UP000596742"/>
    </source>
</evidence>
<dbReference type="Gene3D" id="2.30.180.10">
    <property type="entry name" value="FAS1 domain"/>
    <property type="match status" value="5"/>
</dbReference>
<feature type="signal peptide" evidence="1">
    <location>
        <begin position="1"/>
        <end position="16"/>
    </location>
</feature>
<dbReference type="InterPro" id="IPR036378">
    <property type="entry name" value="FAS1_dom_sf"/>
</dbReference>
<accession>A0A8B6EST6</accession>
<dbReference type="OrthoDB" id="286301at2759"/>
<keyword evidence="4" id="KW-1185">Reference proteome</keyword>